<feature type="region of interest" description="Disordered" evidence="1">
    <location>
        <begin position="1"/>
        <end position="26"/>
    </location>
</feature>
<reference evidence="2" key="1">
    <citation type="submission" date="2014-09" db="EMBL/GenBank/DDBJ databases">
        <authorList>
            <person name="Magalhaes I.L.F."/>
            <person name="Oliveira U."/>
            <person name="Santos F.R."/>
            <person name="Vidigal T.H.D.A."/>
            <person name="Brescovit A.D."/>
            <person name="Santos A.J."/>
        </authorList>
    </citation>
    <scope>NUCLEOTIDE SEQUENCE</scope>
    <source>
        <tissue evidence="2">Shoot tissue taken approximately 20 cm above the soil surface</tissue>
    </source>
</reference>
<dbReference type="EMBL" id="GBRH01173715">
    <property type="protein sequence ID" value="JAE24181.1"/>
    <property type="molecule type" value="Transcribed_RNA"/>
</dbReference>
<protein>
    <submittedName>
        <fullName evidence="2">Uncharacterized protein</fullName>
    </submittedName>
</protein>
<dbReference type="AlphaFoldDB" id="A0A0A9GNR9"/>
<evidence type="ECO:0000313" key="2">
    <source>
        <dbReference type="EMBL" id="JAE24181.1"/>
    </source>
</evidence>
<accession>A0A0A9GNR9</accession>
<name>A0A0A9GNR9_ARUDO</name>
<evidence type="ECO:0000256" key="1">
    <source>
        <dbReference type="SAM" id="MobiDB-lite"/>
    </source>
</evidence>
<organism evidence="2">
    <name type="scientific">Arundo donax</name>
    <name type="common">Giant reed</name>
    <name type="synonym">Donax arundinaceus</name>
    <dbReference type="NCBI Taxonomy" id="35708"/>
    <lineage>
        <taxon>Eukaryota</taxon>
        <taxon>Viridiplantae</taxon>
        <taxon>Streptophyta</taxon>
        <taxon>Embryophyta</taxon>
        <taxon>Tracheophyta</taxon>
        <taxon>Spermatophyta</taxon>
        <taxon>Magnoliopsida</taxon>
        <taxon>Liliopsida</taxon>
        <taxon>Poales</taxon>
        <taxon>Poaceae</taxon>
        <taxon>PACMAD clade</taxon>
        <taxon>Arundinoideae</taxon>
        <taxon>Arundineae</taxon>
        <taxon>Arundo</taxon>
    </lineage>
</organism>
<reference evidence="2" key="2">
    <citation type="journal article" date="2015" name="Data Brief">
        <title>Shoot transcriptome of the giant reed, Arundo donax.</title>
        <authorList>
            <person name="Barrero R.A."/>
            <person name="Guerrero F.D."/>
            <person name="Moolhuijzen P."/>
            <person name="Goolsby J.A."/>
            <person name="Tidwell J."/>
            <person name="Bellgard S.E."/>
            <person name="Bellgard M.I."/>
        </authorList>
    </citation>
    <scope>NUCLEOTIDE SEQUENCE</scope>
    <source>
        <tissue evidence="2">Shoot tissue taken approximately 20 cm above the soil surface</tissue>
    </source>
</reference>
<proteinExistence type="predicted"/>
<sequence length="92" mass="10411">MLEPLRPLVAQTIRPSSPEKRRPVTSSAGGWIWSWRTTRNQAPTTGTRREGRRGGTDLIKLVFACSGMDRIQSCFFRVSDKLLYRTTTVCVP</sequence>